<sequence length="72" mass="7445">MGIMGTEAMPCVTMLGLFLSGTGACADALHIYMSSITATFFPPSSMESRSILALAAAVLASSDESSKILKKL</sequence>
<dbReference type="EMBL" id="QLNT01000003">
    <property type="protein sequence ID" value="KAF3075481.1"/>
    <property type="molecule type" value="Genomic_DNA"/>
</dbReference>
<keyword evidence="3" id="KW-1185">Reference proteome</keyword>
<dbReference type="AlphaFoldDB" id="A0A9P5CEZ2"/>
<reference evidence="2 3" key="1">
    <citation type="submission" date="2018-06" db="EMBL/GenBank/DDBJ databases">
        <title>Genome analysis of cellulolytic fungus Trichoderma lentiforme CFAM-422.</title>
        <authorList>
            <person name="Steindorff A.S."/>
            <person name="Formighieri E.F."/>
            <person name="Midorikawa G.E.O."/>
            <person name="Tamietti M.S."/>
            <person name="Ramos E.Z."/>
            <person name="Silva A.S."/>
            <person name="Bon E.P.S."/>
            <person name="Mendes T.D."/>
            <person name="Damaso M.C.T."/>
            <person name="Favaro L.C.L."/>
        </authorList>
    </citation>
    <scope>NUCLEOTIDE SEQUENCE [LARGE SCALE GENOMIC DNA]</scope>
    <source>
        <strain evidence="2 3">CFAM-422</strain>
    </source>
</reference>
<comment type="caution">
    <text evidence="2">The sequence shown here is derived from an EMBL/GenBank/DDBJ whole genome shotgun (WGS) entry which is preliminary data.</text>
</comment>
<evidence type="ECO:0008006" key="4">
    <source>
        <dbReference type="Google" id="ProtNLM"/>
    </source>
</evidence>
<organism evidence="2 3">
    <name type="scientific">Trichoderma lentiforme</name>
    <dbReference type="NCBI Taxonomy" id="1567552"/>
    <lineage>
        <taxon>Eukaryota</taxon>
        <taxon>Fungi</taxon>
        <taxon>Dikarya</taxon>
        <taxon>Ascomycota</taxon>
        <taxon>Pezizomycotina</taxon>
        <taxon>Sordariomycetes</taxon>
        <taxon>Hypocreomycetidae</taxon>
        <taxon>Hypocreales</taxon>
        <taxon>Hypocreaceae</taxon>
        <taxon>Trichoderma</taxon>
    </lineage>
</organism>
<keyword evidence="1" id="KW-0732">Signal</keyword>
<name>A0A9P5CEZ2_9HYPO</name>
<dbReference type="Proteomes" id="UP000801864">
    <property type="component" value="Unassembled WGS sequence"/>
</dbReference>
<gene>
    <name evidence="2" type="ORF">CFAM422_002097</name>
</gene>
<accession>A0A9P5CEZ2</accession>
<evidence type="ECO:0000313" key="2">
    <source>
        <dbReference type="EMBL" id="KAF3075481.1"/>
    </source>
</evidence>
<feature type="chain" id="PRO_5040252582" description="Secreted protein" evidence="1">
    <location>
        <begin position="29"/>
        <end position="72"/>
    </location>
</feature>
<proteinExistence type="predicted"/>
<evidence type="ECO:0000313" key="3">
    <source>
        <dbReference type="Proteomes" id="UP000801864"/>
    </source>
</evidence>
<feature type="signal peptide" evidence="1">
    <location>
        <begin position="1"/>
        <end position="28"/>
    </location>
</feature>
<protein>
    <recommendedName>
        <fullName evidence="4">Secreted protein</fullName>
    </recommendedName>
</protein>
<evidence type="ECO:0000256" key="1">
    <source>
        <dbReference type="SAM" id="SignalP"/>
    </source>
</evidence>